<evidence type="ECO:0000256" key="2">
    <source>
        <dbReference type="ARBA" id="ARBA00012483"/>
    </source>
</evidence>
<evidence type="ECO:0000313" key="9">
    <source>
        <dbReference type="Proteomes" id="UP000712281"/>
    </source>
</evidence>
<dbReference type="InterPro" id="IPR013083">
    <property type="entry name" value="Znf_RING/FYVE/PHD"/>
</dbReference>
<dbReference type="Gene3D" id="3.30.40.10">
    <property type="entry name" value="Zinc/RING finger domain, C3HC4 (zinc finger)"/>
    <property type="match status" value="1"/>
</dbReference>
<dbReference type="PROSITE" id="PS50089">
    <property type="entry name" value="ZF_RING_2"/>
    <property type="match status" value="1"/>
</dbReference>
<organism evidence="8 9">
    <name type="scientific">Brassica cretica</name>
    <name type="common">Mustard</name>
    <dbReference type="NCBI Taxonomy" id="69181"/>
    <lineage>
        <taxon>Eukaryota</taxon>
        <taxon>Viridiplantae</taxon>
        <taxon>Streptophyta</taxon>
        <taxon>Embryophyta</taxon>
        <taxon>Tracheophyta</taxon>
        <taxon>Spermatophyta</taxon>
        <taxon>Magnoliopsida</taxon>
        <taxon>eudicotyledons</taxon>
        <taxon>Gunneridae</taxon>
        <taxon>Pentapetalae</taxon>
        <taxon>rosids</taxon>
        <taxon>malvids</taxon>
        <taxon>Brassicales</taxon>
        <taxon>Brassicaceae</taxon>
        <taxon>Brassiceae</taxon>
        <taxon>Brassica</taxon>
    </lineage>
</organism>
<feature type="domain" description="RING-type" evidence="7">
    <location>
        <begin position="188"/>
        <end position="229"/>
    </location>
</feature>
<dbReference type="Pfam" id="PF13639">
    <property type="entry name" value="zf-RING_2"/>
    <property type="match status" value="1"/>
</dbReference>
<dbReference type="GO" id="GO:0016567">
    <property type="term" value="P:protein ubiquitination"/>
    <property type="evidence" value="ECO:0007669"/>
    <property type="project" value="TreeGrafter"/>
</dbReference>
<protein>
    <recommendedName>
        <fullName evidence="2">RING-type E3 ubiquitin transferase</fullName>
        <ecNumber evidence="2">2.3.2.27</ecNumber>
    </recommendedName>
</protein>
<dbReference type="InterPro" id="IPR001841">
    <property type="entry name" value="Znf_RING"/>
</dbReference>
<proteinExistence type="predicted"/>
<dbReference type="GO" id="GO:0061630">
    <property type="term" value="F:ubiquitin protein ligase activity"/>
    <property type="evidence" value="ECO:0007669"/>
    <property type="project" value="UniProtKB-EC"/>
</dbReference>
<dbReference type="AlphaFoldDB" id="A0A8S9H837"/>
<sequence length="234" mass="26380">MDFNSGSQVNSQPPAFDYKVEEQQENGCEEKIIVEVVITEEETGDTVGFSYTFSLEEFIADEPSPLRDDLIYSFISGGINIDTSLSYIYSATMIARDVTSSPDYGPRNLLRFIYCLHNRRRSSIIEAYLNPGSGSEEENIRLNMAIQQSLDEMVVDFIPADKFTVDAFRVDVYSGCHCGVLSCGNSQCVICLDNLVIGAQIVKLDRGHIYDRDCIVKWLNISHYCPICKYELPM</sequence>
<dbReference type="SUPFAM" id="SSF57850">
    <property type="entry name" value="RING/U-box"/>
    <property type="match status" value="1"/>
</dbReference>
<dbReference type="SMART" id="SM00184">
    <property type="entry name" value="RING"/>
    <property type="match status" value="1"/>
</dbReference>
<reference evidence="8" key="1">
    <citation type="submission" date="2019-12" db="EMBL/GenBank/DDBJ databases">
        <title>Genome sequencing and annotation of Brassica cretica.</title>
        <authorList>
            <person name="Studholme D.J."/>
            <person name="Sarris P.F."/>
        </authorList>
    </citation>
    <scope>NUCLEOTIDE SEQUENCE</scope>
    <source>
        <strain evidence="8">PFS-001/15</strain>
        <tissue evidence="8">Leaf</tissue>
    </source>
</reference>
<evidence type="ECO:0000256" key="6">
    <source>
        <dbReference type="PROSITE-ProRule" id="PRU00175"/>
    </source>
</evidence>
<gene>
    <name evidence="8" type="ORF">F2Q68_00037832</name>
</gene>
<keyword evidence="3" id="KW-0479">Metal-binding</keyword>
<dbReference type="PANTHER" id="PTHR15710">
    <property type="entry name" value="E3 UBIQUITIN-PROTEIN LIGASE PRAJA"/>
    <property type="match status" value="1"/>
</dbReference>
<dbReference type="EMBL" id="QGKW02001988">
    <property type="protein sequence ID" value="KAF2553044.1"/>
    <property type="molecule type" value="Genomic_DNA"/>
</dbReference>
<evidence type="ECO:0000313" key="8">
    <source>
        <dbReference type="EMBL" id="KAF2553044.1"/>
    </source>
</evidence>
<name>A0A8S9H837_BRACR</name>
<dbReference type="EC" id="2.3.2.27" evidence="2"/>
<keyword evidence="5" id="KW-0862">Zinc</keyword>
<evidence type="ECO:0000259" key="7">
    <source>
        <dbReference type="PROSITE" id="PS50089"/>
    </source>
</evidence>
<evidence type="ECO:0000256" key="4">
    <source>
        <dbReference type="ARBA" id="ARBA00022771"/>
    </source>
</evidence>
<accession>A0A8S9H837</accession>
<comment type="caution">
    <text evidence="8">The sequence shown here is derived from an EMBL/GenBank/DDBJ whole genome shotgun (WGS) entry which is preliminary data.</text>
</comment>
<dbReference type="GO" id="GO:0008270">
    <property type="term" value="F:zinc ion binding"/>
    <property type="evidence" value="ECO:0007669"/>
    <property type="project" value="UniProtKB-KW"/>
</dbReference>
<keyword evidence="4 6" id="KW-0863">Zinc-finger</keyword>
<dbReference type="Proteomes" id="UP000712281">
    <property type="component" value="Unassembled WGS sequence"/>
</dbReference>
<dbReference type="PANTHER" id="PTHR15710:SF77">
    <property type="entry name" value="RING-H2 FINGER PROTEIN ATL21B"/>
    <property type="match status" value="1"/>
</dbReference>
<evidence type="ECO:0000256" key="1">
    <source>
        <dbReference type="ARBA" id="ARBA00000900"/>
    </source>
</evidence>
<dbReference type="GO" id="GO:0005737">
    <property type="term" value="C:cytoplasm"/>
    <property type="evidence" value="ECO:0007669"/>
    <property type="project" value="TreeGrafter"/>
</dbReference>
<evidence type="ECO:0000256" key="5">
    <source>
        <dbReference type="ARBA" id="ARBA00022833"/>
    </source>
</evidence>
<evidence type="ECO:0000256" key="3">
    <source>
        <dbReference type="ARBA" id="ARBA00022723"/>
    </source>
</evidence>
<comment type="catalytic activity">
    <reaction evidence="1">
        <text>S-ubiquitinyl-[E2 ubiquitin-conjugating enzyme]-L-cysteine + [acceptor protein]-L-lysine = [E2 ubiquitin-conjugating enzyme]-L-cysteine + N(6)-ubiquitinyl-[acceptor protein]-L-lysine.</text>
        <dbReference type="EC" id="2.3.2.27"/>
    </reaction>
</comment>